<reference evidence="2" key="1">
    <citation type="submission" date="2021-01" db="EMBL/GenBank/DDBJ databases">
        <authorList>
            <consortium name="Genoscope - CEA"/>
            <person name="William W."/>
        </authorList>
    </citation>
    <scope>NUCLEOTIDE SEQUENCE</scope>
</reference>
<evidence type="ECO:0008006" key="4">
    <source>
        <dbReference type="Google" id="ProtNLM"/>
    </source>
</evidence>
<dbReference type="Proteomes" id="UP000692954">
    <property type="component" value="Unassembled WGS sequence"/>
</dbReference>
<feature type="transmembrane region" description="Helical" evidence="1">
    <location>
        <begin position="29"/>
        <end position="47"/>
    </location>
</feature>
<evidence type="ECO:0000256" key="1">
    <source>
        <dbReference type="SAM" id="Phobius"/>
    </source>
</evidence>
<name>A0A8S1LQ64_9CILI</name>
<evidence type="ECO:0000313" key="2">
    <source>
        <dbReference type="EMBL" id="CAD8066686.1"/>
    </source>
</evidence>
<keyword evidence="1" id="KW-1133">Transmembrane helix</keyword>
<evidence type="ECO:0000313" key="3">
    <source>
        <dbReference type="Proteomes" id="UP000692954"/>
    </source>
</evidence>
<gene>
    <name evidence="2" type="ORF">PSON_ATCC_30995.1.T0220030</name>
</gene>
<dbReference type="AlphaFoldDB" id="A0A8S1LQ64"/>
<sequence length="520" mass="61178">MKNLSLYKKLNNCEAALNRYKSKFRMSTILLIQSFFILAFTFANLIICLKLQISLTSNQIEEISKQQLHLQNSKALQIQSSQATDVLRIALSMSVRKMEKLVSLNYLAPLIDFDSIQNISSCRQAQFLKEKIQRVTICISYQENQEQQNLNNTQLISFLNLFQTYQEIFDFSIISRQLYFVSPQDNFLTAYYPIKLKNETIELIQYEWFIKYLTELQQTKNPQFSTLFPQVKLQNYEYLLAAFAMLMIDKTNQINGIAVQIINFPELSHFLFIENLNIILVYEDGKILYTQSYMYNGLEKEIKYIFNETVTGFNYSDWQLIKYSLNSNFPIQIQNTLLNQSVYIKVKQIPQTPLISLILTNITYENEISKLLNEQLDSILNWQLTLTSYSAFASVFIILLSLIPLKSIFKPTQVVIYMMIKYLLGKFDNKIKDQVIRKNQLQQIDNVLNQFYQAYQRLDITLNQSQYTKSDHCMLIEKFQYEVNVNSLLKLSFENIINYNQQISWPQFKQLIATQNFVVA</sequence>
<keyword evidence="3" id="KW-1185">Reference proteome</keyword>
<proteinExistence type="predicted"/>
<dbReference type="OrthoDB" id="307579at2759"/>
<protein>
    <recommendedName>
        <fullName evidence="4">Transmembrane protein</fullName>
    </recommendedName>
</protein>
<organism evidence="2 3">
    <name type="scientific">Paramecium sonneborni</name>
    <dbReference type="NCBI Taxonomy" id="65129"/>
    <lineage>
        <taxon>Eukaryota</taxon>
        <taxon>Sar</taxon>
        <taxon>Alveolata</taxon>
        <taxon>Ciliophora</taxon>
        <taxon>Intramacronucleata</taxon>
        <taxon>Oligohymenophorea</taxon>
        <taxon>Peniculida</taxon>
        <taxon>Parameciidae</taxon>
        <taxon>Paramecium</taxon>
    </lineage>
</organism>
<keyword evidence="1" id="KW-0812">Transmembrane</keyword>
<accession>A0A8S1LQ64</accession>
<comment type="caution">
    <text evidence="2">The sequence shown here is derived from an EMBL/GenBank/DDBJ whole genome shotgun (WGS) entry which is preliminary data.</text>
</comment>
<dbReference type="EMBL" id="CAJJDN010000022">
    <property type="protein sequence ID" value="CAD8066686.1"/>
    <property type="molecule type" value="Genomic_DNA"/>
</dbReference>
<keyword evidence="1" id="KW-0472">Membrane</keyword>